<name>A0A2P8H6E8_9BACL</name>
<evidence type="ECO:0000313" key="1">
    <source>
        <dbReference type="EMBL" id="PSL41781.1"/>
    </source>
</evidence>
<dbReference type="RefSeq" id="WP_106531591.1">
    <property type="nucleotide sequence ID" value="NZ_PYAT01000001.1"/>
</dbReference>
<dbReference type="EMBL" id="PYAT01000001">
    <property type="protein sequence ID" value="PSL41781.1"/>
    <property type="molecule type" value="Genomic_DNA"/>
</dbReference>
<sequence>MSFFDKVKASAGIGHAKVDTRLNETKVRQGGLLTGEVLIVGGSVEQKINSIFLSVETSVLVENDDRKYRQNLQIQRVKVSDAVIIAAKEEKALPFSFTLSHEAPITSGRKEVWLDTAGDVSFAIDPKDKDFIEVSGTEVAEKVLEAINQLGFTLKSSTNLKSRQTKSGLVQEFEFFPGADFRRHFTELEIIFISDIAGTTVYVEMDHKAKGLGGLLAQALDMDESRISLRFEKRDPLGVTEISRELRTVLLDNVR</sequence>
<proteinExistence type="predicted"/>
<dbReference type="PANTHER" id="PTHR40053">
    <property type="entry name" value="SPORULATION-CONTROL PROTEIN SPO0M"/>
    <property type="match status" value="1"/>
</dbReference>
<keyword evidence="2" id="KW-1185">Reference proteome</keyword>
<reference evidence="1 2" key="1">
    <citation type="submission" date="2018-03" db="EMBL/GenBank/DDBJ databases">
        <title>Genomic Encyclopedia of Type Strains, Phase III (KMG-III): the genomes of soil and plant-associated and newly described type strains.</title>
        <authorList>
            <person name="Whitman W."/>
        </authorList>
    </citation>
    <scope>NUCLEOTIDE SEQUENCE [LARGE SCALE GENOMIC DNA]</scope>
    <source>
        <strain evidence="1 2">CGMCC 1.12259</strain>
    </source>
</reference>
<organism evidence="1 2">
    <name type="scientific">Planomicrobium soli</name>
    <dbReference type="NCBI Taxonomy" id="1176648"/>
    <lineage>
        <taxon>Bacteria</taxon>
        <taxon>Bacillati</taxon>
        <taxon>Bacillota</taxon>
        <taxon>Bacilli</taxon>
        <taxon>Bacillales</taxon>
        <taxon>Caryophanaceae</taxon>
        <taxon>Planomicrobium</taxon>
    </lineage>
</organism>
<dbReference type="AlphaFoldDB" id="A0A2P8H6E8"/>
<dbReference type="InterPro" id="IPR009776">
    <property type="entry name" value="Spore_0_M"/>
</dbReference>
<dbReference type="PANTHER" id="PTHR40053:SF1">
    <property type="entry name" value="SPORULATION-CONTROL PROTEIN SPO0M"/>
    <property type="match status" value="1"/>
</dbReference>
<accession>A0A2P8H6E8</accession>
<gene>
    <name evidence="1" type="ORF">B0H99_10124</name>
</gene>
<comment type="caution">
    <text evidence="1">The sequence shown here is derived from an EMBL/GenBank/DDBJ whole genome shotgun (WGS) entry which is preliminary data.</text>
</comment>
<dbReference type="Proteomes" id="UP000242682">
    <property type="component" value="Unassembled WGS sequence"/>
</dbReference>
<dbReference type="Pfam" id="PF07070">
    <property type="entry name" value="Spo0M"/>
    <property type="match status" value="1"/>
</dbReference>
<evidence type="ECO:0000313" key="2">
    <source>
        <dbReference type="Proteomes" id="UP000242682"/>
    </source>
</evidence>
<protein>
    <submittedName>
        <fullName evidence="1">Sporulation-control protein</fullName>
    </submittedName>
</protein>
<dbReference type="OrthoDB" id="2351239at2"/>